<dbReference type="PROSITE" id="PS00366">
    <property type="entry name" value="URICASE"/>
    <property type="match status" value="1"/>
</dbReference>
<evidence type="ECO:0000256" key="4">
    <source>
        <dbReference type="ARBA" id="ARBA00022631"/>
    </source>
</evidence>
<evidence type="ECO:0000313" key="8">
    <source>
        <dbReference type="EMBL" id="CAD6501769.1"/>
    </source>
</evidence>
<evidence type="ECO:0000256" key="3">
    <source>
        <dbReference type="ARBA" id="ARBA00009760"/>
    </source>
</evidence>
<proteinExistence type="inferred from homology"/>
<dbReference type="AlphaFoldDB" id="A0A9W4D088"/>
<dbReference type="FunFam" id="3.10.270.10:FF:000001">
    <property type="entry name" value="Uricase"/>
    <property type="match status" value="1"/>
</dbReference>
<comment type="similarity">
    <text evidence="3 7">Belongs to the uricase family.</text>
</comment>
<dbReference type="PANTHER" id="PTHR42874">
    <property type="entry name" value="URICASE"/>
    <property type="match status" value="1"/>
</dbReference>
<evidence type="ECO:0000256" key="5">
    <source>
        <dbReference type="ARBA" id="ARBA00023002"/>
    </source>
</evidence>
<comment type="catalytic activity">
    <reaction evidence="7">
        <text>urate + O2 + H2O = 5-hydroxyisourate + H2O2</text>
        <dbReference type="Rhea" id="RHEA:21368"/>
        <dbReference type="ChEBI" id="CHEBI:15377"/>
        <dbReference type="ChEBI" id="CHEBI:15379"/>
        <dbReference type="ChEBI" id="CHEBI:16240"/>
        <dbReference type="ChEBI" id="CHEBI:17775"/>
        <dbReference type="ChEBI" id="CHEBI:18072"/>
        <dbReference type="EC" id="1.7.3.3"/>
    </reaction>
</comment>
<gene>
    <name evidence="8" type="ORF">BGTH12_LOCUS3127</name>
</gene>
<keyword evidence="4 7" id="KW-0659">Purine metabolism</keyword>
<dbReference type="GO" id="GO:0019628">
    <property type="term" value="P:urate catabolic process"/>
    <property type="evidence" value="ECO:0007669"/>
    <property type="project" value="TreeGrafter"/>
</dbReference>
<evidence type="ECO:0000313" key="9">
    <source>
        <dbReference type="Proteomes" id="UP000683417"/>
    </source>
</evidence>
<dbReference type="GO" id="GO:0004846">
    <property type="term" value="F:urate oxidase activity"/>
    <property type="evidence" value="ECO:0007669"/>
    <property type="project" value="UniProtKB-EC"/>
</dbReference>
<dbReference type="EC" id="1.7.3.3" evidence="7"/>
<accession>A0A9W4D088</accession>
<dbReference type="GO" id="GO:0006145">
    <property type="term" value="P:purine nucleobase catabolic process"/>
    <property type="evidence" value="ECO:0007669"/>
    <property type="project" value="TreeGrafter"/>
</dbReference>
<comment type="pathway">
    <text evidence="2 7">Purine metabolism; urate degradation; (S)-allantoin from urate: step 1/3.</text>
</comment>
<dbReference type="InterPro" id="IPR019842">
    <property type="entry name" value="Uricase_CS"/>
</dbReference>
<evidence type="ECO:0000256" key="2">
    <source>
        <dbReference type="ARBA" id="ARBA00004831"/>
    </source>
</evidence>
<dbReference type="NCBIfam" id="TIGR03383">
    <property type="entry name" value="urate_oxi"/>
    <property type="match status" value="1"/>
</dbReference>
<name>A0A9W4D088_BLUGR</name>
<dbReference type="Pfam" id="PF01014">
    <property type="entry name" value="Uricase"/>
    <property type="match status" value="2"/>
</dbReference>
<evidence type="ECO:0000256" key="6">
    <source>
        <dbReference type="ARBA" id="ARBA00023140"/>
    </source>
</evidence>
<dbReference type="EMBL" id="CAJHIT010000005">
    <property type="protein sequence ID" value="CAD6501769.1"/>
    <property type="molecule type" value="Genomic_DNA"/>
</dbReference>
<comment type="subcellular location">
    <subcellularLocation>
        <location evidence="1 7">Peroxisome</location>
    </subcellularLocation>
</comment>
<keyword evidence="5 7" id="KW-0560">Oxidoreductase</keyword>
<dbReference type="InterPro" id="IPR002042">
    <property type="entry name" value="Uricase"/>
</dbReference>
<reference evidence="8" key="1">
    <citation type="submission" date="2020-10" db="EMBL/GenBank/DDBJ databases">
        <authorList>
            <person name="Muller C M."/>
        </authorList>
    </citation>
    <scope>NUCLEOTIDE SEQUENCE</scope>
    <source>
        <strain evidence="8">THUN-12</strain>
    </source>
</reference>
<organism evidence="8 9">
    <name type="scientific">Blumeria graminis f. sp. triticale</name>
    <dbReference type="NCBI Taxonomy" id="1689686"/>
    <lineage>
        <taxon>Eukaryota</taxon>
        <taxon>Fungi</taxon>
        <taxon>Dikarya</taxon>
        <taxon>Ascomycota</taxon>
        <taxon>Pezizomycotina</taxon>
        <taxon>Leotiomycetes</taxon>
        <taxon>Erysiphales</taxon>
        <taxon>Erysiphaceae</taxon>
        <taxon>Blumeria</taxon>
    </lineage>
</organism>
<dbReference type="GO" id="GO:0005777">
    <property type="term" value="C:peroxisome"/>
    <property type="evidence" value="ECO:0007669"/>
    <property type="project" value="UniProtKB-SubCell"/>
</dbReference>
<evidence type="ECO:0000256" key="7">
    <source>
        <dbReference type="PIRNR" id="PIRNR000241"/>
    </source>
</evidence>
<comment type="caution">
    <text evidence="8">The sequence shown here is derived from an EMBL/GenBank/DDBJ whole genome shotgun (WGS) entry which is preliminary data.</text>
</comment>
<protein>
    <recommendedName>
        <fullName evidence="7">Uricase</fullName>
        <ecNumber evidence="7">1.7.3.3</ecNumber>
    </recommendedName>
    <alternativeName>
        <fullName evidence="7">Urate oxidase</fullName>
    </alternativeName>
</protein>
<dbReference type="PIRSF" id="PIRSF000241">
    <property type="entry name" value="Urate_oxidase"/>
    <property type="match status" value="1"/>
</dbReference>
<dbReference type="PANTHER" id="PTHR42874:SF1">
    <property type="entry name" value="URICASE"/>
    <property type="match status" value="1"/>
</dbReference>
<keyword evidence="6 7" id="KW-0576">Peroxisome</keyword>
<evidence type="ECO:0000256" key="1">
    <source>
        <dbReference type="ARBA" id="ARBA00004275"/>
    </source>
</evidence>
<sequence length="299" mass="33391">MTSITTARYGKENVRVCKVERDKRTGVHTVTEMTVTVLLEGAIESSYTKADNSVIIATDSIKNTVYIKTKENPVTPPERYAAVLGSHFIETYSHITTAKVDIISDHWTRMEVSGQSHPHAFVRKGAERRLVQTEVGTGKIVVRSGLYDLALLKSTGSQFNGFIRDEYTVLPDVWDRILSTKVHCLWTWELFASLGAVHAAAPKFDEALTNAREITMKVFAEEESASVQNTMYKMCTQLLHAIPDVQAQDLAPIHTFANATLDLSWFHGMQNLDQHAEVYLPQSSPNGLIELKVSRANIL</sequence>
<comment type="function">
    <text evidence="7">Catalyzes the oxidation of uric acid to 5-hydroxyisourate, which is further processed to form (S)-allantoin.</text>
</comment>
<dbReference type="Proteomes" id="UP000683417">
    <property type="component" value="Unassembled WGS sequence"/>
</dbReference>